<dbReference type="InterPro" id="IPR050482">
    <property type="entry name" value="Sensor_HK_TwoCompSys"/>
</dbReference>
<dbReference type="SUPFAM" id="SSF55874">
    <property type="entry name" value="ATPase domain of HSP90 chaperone/DNA topoisomerase II/histidine kinase"/>
    <property type="match status" value="1"/>
</dbReference>
<keyword evidence="14" id="KW-1185">Reference proteome</keyword>
<evidence type="ECO:0000256" key="8">
    <source>
        <dbReference type="ARBA" id="ARBA00023012"/>
    </source>
</evidence>
<protein>
    <recommendedName>
        <fullName evidence="2">histidine kinase</fullName>
        <ecNumber evidence="2">2.7.13.3</ecNumber>
    </recommendedName>
</protein>
<keyword evidence="10" id="KW-1133">Transmembrane helix</keyword>
<feature type="region of interest" description="Disordered" evidence="9">
    <location>
        <begin position="350"/>
        <end position="372"/>
    </location>
</feature>
<dbReference type="Gene3D" id="3.30.565.10">
    <property type="entry name" value="Histidine kinase-like ATPase, C-terminal domain"/>
    <property type="match status" value="1"/>
</dbReference>
<evidence type="ECO:0000256" key="6">
    <source>
        <dbReference type="ARBA" id="ARBA00022777"/>
    </source>
</evidence>
<dbReference type="InterPro" id="IPR003594">
    <property type="entry name" value="HATPase_dom"/>
</dbReference>
<evidence type="ECO:0000256" key="4">
    <source>
        <dbReference type="ARBA" id="ARBA00022679"/>
    </source>
</evidence>
<keyword evidence="6 13" id="KW-0418">Kinase</keyword>
<keyword evidence="10" id="KW-0812">Transmembrane</keyword>
<evidence type="ECO:0000256" key="2">
    <source>
        <dbReference type="ARBA" id="ARBA00012438"/>
    </source>
</evidence>
<dbReference type="Pfam" id="PF02518">
    <property type="entry name" value="HATPase_c"/>
    <property type="match status" value="1"/>
</dbReference>
<dbReference type="EC" id="2.7.13.3" evidence="2"/>
<dbReference type="PANTHER" id="PTHR24421:SF10">
    <property type="entry name" value="NITRATE_NITRITE SENSOR PROTEIN NARQ"/>
    <property type="match status" value="1"/>
</dbReference>
<keyword evidence="4" id="KW-0808">Transferase</keyword>
<dbReference type="GO" id="GO:0016301">
    <property type="term" value="F:kinase activity"/>
    <property type="evidence" value="ECO:0007669"/>
    <property type="project" value="UniProtKB-KW"/>
</dbReference>
<feature type="transmembrane region" description="Helical" evidence="10">
    <location>
        <begin position="57"/>
        <end position="75"/>
    </location>
</feature>
<dbReference type="Gene3D" id="1.20.5.1930">
    <property type="match status" value="1"/>
</dbReference>
<sequence length="410" mass="43500">MSTVTGGARTAQRFLRYFAFRSGTEAKIVVATVLALALFGCTDLPPEYGRSFDSRQLQVLQIAIVVVRPIPMLWFRRNPRAAFGGVLIGVLGSVLLITSPMSEPLTFSAQVSVLAVLAAAGHEAGRRRTVEMATVYAMVTLVLAVLNPDRMTALAAVVGECVLTIGCLELLRYLHATRKALVVQEERTETEQTHRMMLEERARIGRELHDVVAHHMSLIAVQAETAPYRIPGQSPETAAEFRSISAASREALNDMRKILGLLRSDSAKADTAPQPGLADVPALAEEAGARLETSGELMDVPPLAGVAAYRVVQESLSNARRHAHGAEVLVRVARVKGAVWLEVRNGPATAGADRSVAGTGSGDGGALEGGGHGIAGMRERVTLVHGEFEAGPTPDGGFAVVATLPLERGA</sequence>
<dbReference type="RefSeq" id="WP_344665954.1">
    <property type="nucleotide sequence ID" value="NZ_BAAAQN010000013.1"/>
</dbReference>
<evidence type="ECO:0000256" key="10">
    <source>
        <dbReference type="SAM" id="Phobius"/>
    </source>
</evidence>
<dbReference type="PANTHER" id="PTHR24421">
    <property type="entry name" value="NITRATE/NITRITE SENSOR PROTEIN NARX-RELATED"/>
    <property type="match status" value="1"/>
</dbReference>
<name>A0ABN2U2H4_9ACTN</name>
<feature type="transmembrane region" description="Helical" evidence="10">
    <location>
        <begin position="82"/>
        <end position="99"/>
    </location>
</feature>
<evidence type="ECO:0000259" key="12">
    <source>
        <dbReference type="Pfam" id="PF07730"/>
    </source>
</evidence>
<evidence type="ECO:0000256" key="7">
    <source>
        <dbReference type="ARBA" id="ARBA00022840"/>
    </source>
</evidence>
<feature type="domain" description="Signal transduction histidine kinase subgroup 3 dimerisation and phosphoacceptor" evidence="12">
    <location>
        <begin position="200"/>
        <end position="265"/>
    </location>
</feature>
<feature type="domain" description="Histidine kinase/HSP90-like ATPase" evidence="11">
    <location>
        <begin position="307"/>
        <end position="407"/>
    </location>
</feature>
<dbReference type="CDD" id="cd16917">
    <property type="entry name" value="HATPase_UhpB-NarQ-NarX-like"/>
    <property type="match status" value="1"/>
</dbReference>
<comment type="catalytic activity">
    <reaction evidence="1">
        <text>ATP + protein L-histidine = ADP + protein N-phospho-L-histidine.</text>
        <dbReference type="EC" id="2.7.13.3"/>
    </reaction>
</comment>
<reference evidence="13 14" key="1">
    <citation type="journal article" date="2019" name="Int. J. Syst. Evol. Microbiol.">
        <title>The Global Catalogue of Microorganisms (GCM) 10K type strain sequencing project: providing services to taxonomists for standard genome sequencing and annotation.</title>
        <authorList>
            <consortium name="The Broad Institute Genomics Platform"/>
            <consortium name="The Broad Institute Genome Sequencing Center for Infectious Disease"/>
            <person name="Wu L."/>
            <person name="Ma J."/>
        </authorList>
    </citation>
    <scope>NUCLEOTIDE SEQUENCE [LARGE SCALE GENOMIC DNA]</scope>
    <source>
        <strain evidence="13 14">JCM 16014</strain>
    </source>
</reference>
<keyword evidence="8" id="KW-0902">Two-component regulatory system</keyword>
<accession>A0ABN2U2H4</accession>
<evidence type="ECO:0000256" key="9">
    <source>
        <dbReference type="SAM" id="MobiDB-lite"/>
    </source>
</evidence>
<dbReference type="Proteomes" id="UP001500751">
    <property type="component" value="Unassembled WGS sequence"/>
</dbReference>
<keyword evidence="3" id="KW-0597">Phosphoprotein</keyword>
<evidence type="ECO:0000256" key="1">
    <source>
        <dbReference type="ARBA" id="ARBA00000085"/>
    </source>
</evidence>
<evidence type="ECO:0000259" key="11">
    <source>
        <dbReference type="Pfam" id="PF02518"/>
    </source>
</evidence>
<gene>
    <name evidence="13" type="ORF">GCM10009839_27510</name>
</gene>
<evidence type="ECO:0000313" key="13">
    <source>
        <dbReference type="EMBL" id="GAA2027283.1"/>
    </source>
</evidence>
<keyword evidence="10" id="KW-0472">Membrane</keyword>
<evidence type="ECO:0000313" key="14">
    <source>
        <dbReference type="Proteomes" id="UP001500751"/>
    </source>
</evidence>
<keyword evidence="5" id="KW-0547">Nucleotide-binding</keyword>
<dbReference type="EMBL" id="BAAAQN010000013">
    <property type="protein sequence ID" value="GAA2027283.1"/>
    <property type="molecule type" value="Genomic_DNA"/>
</dbReference>
<evidence type="ECO:0000256" key="3">
    <source>
        <dbReference type="ARBA" id="ARBA00022553"/>
    </source>
</evidence>
<dbReference type="InterPro" id="IPR036890">
    <property type="entry name" value="HATPase_C_sf"/>
</dbReference>
<evidence type="ECO:0000256" key="5">
    <source>
        <dbReference type="ARBA" id="ARBA00022741"/>
    </source>
</evidence>
<comment type="caution">
    <text evidence="13">The sequence shown here is derived from an EMBL/GenBank/DDBJ whole genome shotgun (WGS) entry which is preliminary data.</text>
</comment>
<organism evidence="13 14">
    <name type="scientific">Catenulispora yoronensis</name>
    <dbReference type="NCBI Taxonomy" id="450799"/>
    <lineage>
        <taxon>Bacteria</taxon>
        <taxon>Bacillati</taxon>
        <taxon>Actinomycetota</taxon>
        <taxon>Actinomycetes</taxon>
        <taxon>Catenulisporales</taxon>
        <taxon>Catenulisporaceae</taxon>
        <taxon>Catenulispora</taxon>
    </lineage>
</organism>
<dbReference type="InterPro" id="IPR011712">
    <property type="entry name" value="Sig_transdc_His_kin_sub3_dim/P"/>
</dbReference>
<proteinExistence type="predicted"/>
<keyword evidence="7" id="KW-0067">ATP-binding</keyword>
<feature type="compositionally biased region" description="Gly residues" evidence="9">
    <location>
        <begin position="359"/>
        <end position="372"/>
    </location>
</feature>
<feature type="transmembrane region" description="Helical" evidence="10">
    <location>
        <begin position="26"/>
        <end position="45"/>
    </location>
</feature>
<dbReference type="Pfam" id="PF07730">
    <property type="entry name" value="HisKA_3"/>
    <property type="match status" value="1"/>
</dbReference>